<gene>
    <name evidence="1" type="ORF">HMPREF1991_01257</name>
</gene>
<name>A0A069QKZ8_HOYLO</name>
<evidence type="ECO:0000313" key="2">
    <source>
        <dbReference type="Proteomes" id="UP000027442"/>
    </source>
</evidence>
<dbReference type="Proteomes" id="UP000027442">
    <property type="component" value="Unassembled WGS sequence"/>
</dbReference>
<sequence length="308" mass="36207">MEKTFWMKKAYWEELCERCKGLDHVKFISHKYRCEQTIINKVDEEPVCAIRMKSDYLLESFENIDKGMVNARCTLLEQFANIYPSSYEKPLELMNDLEKLKCEAVLGIDMGTGIIETVINEDEMREKWEEYKTDLLSKYDFLKSKPARDSMMQFVQSVEKVMTNGDLLLAELKSKMFFTLLFGGYIVGKEEYNNPYDIELPSQLFQGITVPMRVTPRIIKESPSSVLFERKGEIDEETKRKKEIREAYDTRFKPSVDYSFSEYAARLYVHALVNGEQRYVQEAECNITEEVLNNVSMTIQYKIRKLDE</sequence>
<keyword evidence="2" id="KW-1185">Reference proteome</keyword>
<evidence type="ECO:0000313" key="1">
    <source>
        <dbReference type="EMBL" id="KDR52679.1"/>
    </source>
</evidence>
<accession>A0A069QKZ8</accession>
<dbReference type="HOGENOM" id="CLU_059184_0_0_10"/>
<dbReference type="RefSeq" id="WP_018966942.1">
    <property type="nucleotide sequence ID" value="NZ_KB899212.1"/>
</dbReference>
<dbReference type="eggNOG" id="ENOG50334TN">
    <property type="taxonomic scope" value="Bacteria"/>
</dbReference>
<dbReference type="PATRIC" id="fig|1122985.7.peg.1304"/>
<dbReference type="AlphaFoldDB" id="A0A069QKZ8"/>
<reference evidence="1 2" key="1">
    <citation type="submission" date="2013-08" db="EMBL/GenBank/DDBJ databases">
        <authorList>
            <person name="Weinstock G."/>
            <person name="Sodergren E."/>
            <person name="Wylie T."/>
            <person name="Fulton L."/>
            <person name="Fulton R."/>
            <person name="Fronick C."/>
            <person name="O'Laughlin M."/>
            <person name="Godfrey J."/>
            <person name="Miner T."/>
            <person name="Herter B."/>
            <person name="Appelbaum E."/>
            <person name="Cordes M."/>
            <person name="Lek S."/>
            <person name="Wollam A."/>
            <person name="Pepin K.H."/>
            <person name="Palsikar V.B."/>
            <person name="Mitreva M."/>
            <person name="Wilson R.K."/>
        </authorList>
    </citation>
    <scope>NUCLEOTIDE SEQUENCE [LARGE SCALE GENOMIC DNA]</scope>
    <source>
        <strain evidence="1 2">ATCC 15930</strain>
    </source>
</reference>
<proteinExistence type="predicted"/>
<protein>
    <submittedName>
        <fullName evidence="1">Uncharacterized protein</fullName>
    </submittedName>
</protein>
<comment type="caution">
    <text evidence="1">The sequence shown here is derived from an EMBL/GenBank/DDBJ whole genome shotgun (WGS) entry which is preliminary data.</text>
</comment>
<organism evidence="1 2">
    <name type="scientific">Hoylesella loescheii DSM 19665 = JCM 12249 = ATCC 15930</name>
    <dbReference type="NCBI Taxonomy" id="1122985"/>
    <lineage>
        <taxon>Bacteria</taxon>
        <taxon>Pseudomonadati</taxon>
        <taxon>Bacteroidota</taxon>
        <taxon>Bacteroidia</taxon>
        <taxon>Bacteroidales</taxon>
        <taxon>Prevotellaceae</taxon>
        <taxon>Hoylesella</taxon>
    </lineage>
</organism>
<dbReference type="EMBL" id="JNGW01000048">
    <property type="protein sequence ID" value="KDR52679.1"/>
    <property type="molecule type" value="Genomic_DNA"/>
</dbReference>